<dbReference type="PROSITE" id="PS51186">
    <property type="entry name" value="GNAT"/>
    <property type="match status" value="1"/>
</dbReference>
<evidence type="ECO:0000313" key="3">
    <source>
        <dbReference type="Proteomes" id="UP001301012"/>
    </source>
</evidence>
<dbReference type="PANTHER" id="PTHR31143:SF2">
    <property type="entry name" value="FR47-LIKE DOMAIN-CONTAINING PROTEIN-RELATED"/>
    <property type="match status" value="1"/>
</dbReference>
<evidence type="ECO:0000259" key="1">
    <source>
        <dbReference type="PROSITE" id="PS51186"/>
    </source>
</evidence>
<protein>
    <submittedName>
        <fullName evidence="2">GNAT family N-acetyltransferase</fullName>
        <ecNumber evidence="2">2.3.1.-</ecNumber>
    </submittedName>
</protein>
<dbReference type="SUPFAM" id="SSF55729">
    <property type="entry name" value="Acyl-CoA N-acyltransferases (Nat)"/>
    <property type="match status" value="1"/>
</dbReference>
<name>A0ABT7EBD4_9FIRM</name>
<dbReference type="Gene3D" id="3.40.630.30">
    <property type="match status" value="1"/>
</dbReference>
<dbReference type="PANTHER" id="PTHR31143">
    <property type="match status" value="1"/>
</dbReference>
<proteinExistence type="predicted"/>
<dbReference type="EMBL" id="JASKYM010000002">
    <property type="protein sequence ID" value="MDK2563241.1"/>
    <property type="molecule type" value="Genomic_DNA"/>
</dbReference>
<dbReference type="RefSeq" id="WP_284132191.1">
    <property type="nucleotide sequence ID" value="NZ_JASKYM010000002.1"/>
</dbReference>
<keyword evidence="2" id="KW-0012">Acyltransferase</keyword>
<keyword evidence="3" id="KW-1185">Reference proteome</keyword>
<dbReference type="GO" id="GO:0016746">
    <property type="term" value="F:acyltransferase activity"/>
    <property type="evidence" value="ECO:0007669"/>
    <property type="project" value="UniProtKB-KW"/>
</dbReference>
<dbReference type="Proteomes" id="UP001301012">
    <property type="component" value="Unassembled WGS sequence"/>
</dbReference>
<dbReference type="InterPro" id="IPR016181">
    <property type="entry name" value="Acyl_CoA_acyltransferase"/>
</dbReference>
<dbReference type="CDD" id="cd04301">
    <property type="entry name" value="NAT_SF"/>
    <property type="match status" value="1"/>
</dbReference>
<reference evidence="2 3" key="1">
    <citation type="submission" date="2023-05" db="EMBL/GenBank/DDBJ databases">
        <title>Rombocin, a short stable natural nisin variant, displays selective antimicrobial activity against Listeria monocytogenes and employs dual mode of action to kill target bacterial strains.</title>
        <authorList>
            <person name="Wambui J."/>
            <person name="Stephan R."/>
            <person name="Kuipers O.P."/>
        </authorList>
    </citation>
    <scope>NUCLEOTIDE SEQUENCE [LARGE SCALE GENOMIC DNA]</scope>
    <source>
        <strain evidence="2 3">RC002</strain>
    </source>
</reference>
<evidence type="ECO:0000313" key="2">
    <source>
        <dbReference type="EMBL" id="MDK2563241.1"/>
    </source>
</evidence>
<keyword evidence="2" id="KW-0808">Transferase</keyword>
<comment type="caution">
    <text evidence="2">The sequence shown here is derived from an EMBL/GenBank/DDBJ whole genome shotgun (WGS) entry which is preliminary data.</text>
</comment>
<dbReference type="Pfam" id="PF12746">
    <property type="entry name" value="GNAT_acetyltran"/>
    <property type="match status" value="1"/>
</dbReference>
<dbReference type="InterPro" id="IPR000182">
    <property type="entry name" value="GNAT_dom"/>
</dbReference>
<gene>
    <name evidence="2" type="ORF">QOZ84_06745</name>
</gene>
<dbReference type="EC" id="2.3.1.-" evidence="2"/>
<feature type="domain" description="N-acetyltransferase" evidence="1">
    <location>
        <begin position="129"/>
        <end position="256"/>
    </location>
</feature>
<accession>A0ABT7EBD4</accession>
<sequence length="256" mass="29930">MIVKLNNSHHNKVMEYLKKEPEFNLSIIGDIERYGYDNYFLNIWAGIDKRGNIEGVLFKYFEFIMFYSYNKFEVNEFARLINKLKYKEISGKSESLDILATKLNFKKRRVVNFCKLDRKDNLQNSSTNIKIKKIGFGNINKVVKLYELIDEFDNTTSESVKNGLKSGRGYCIEKNRQVIAMAKSTAETNTHAMIVGVGTHPNHRNRGYATKCMIKVCRELLDENKIPCLFYDNKEAGKIYRKLGFQELGKWSIYYK</sequence>
<organism evidence="2 3">
    <name type="scientific">Romboutsia sedimentorum</name>
    <dbReference type="NCBI Taxonomy" id="1368474"/>
    <lineage>
        <taxon>Bacteria</taxon>
        <taxon>Bacillati</taxon>
        <taxon>Bacillota</taxon>
        <taxon>Clostridia</taxon>
        <taxon>Peptostreptococcales</taxon>
        <taxon>Peptostreptococcaceae</taxon>
        <taxon>Romboutsia</taxon>
    </lineage>
</organism>
<dbReference type="InterPro" id="IPR027365">
    <property type="entry name" value="GNAT_acetyltra_YdfB-like"/>
</dbReference>